<dbReference type="Gene3D" id="2.60.40.10">
    <property type="entry name" value="Immunoglobulins"/>
    <property type="match status" value="12"/>
</dbReference>
<dbReference type="InterPro" id="IPR035986">
    <property type="entry name" value="PKD_dom_sf"/>
</dbReference>
<feature type="domain" description="PKD" evidence="6">
    <location>
        <begin position="752"/>
        <end position="803"/>
    </location>
</feature>
<dbReference type="PANTHER" id="PTHR46730:SF1">
    <property type="entry name" value="PLAT DOMAIN-CONTAINING PROTEIN"/>
    <property type="match status" value="1"/>
</dbReference>
<evidence type="ECO:0000313" key="7">
    <source>
        <dbReference type="EMBL" id="MCW3787490.1"/>
    </source>
</evidence>
<sequence length="1226" mass="138613">MGTLQYEWDFGNNEYSTTKDPSLVFTDVGTYDVKLRVIDDLGCVDSIIRHNFIDVSETKALFAIEKDTVCINEEVVFQNQSVNNRKNYWDFGDGSIAESINGYHKYSTSGLYKVRLTVENYDCEDVVEKEIYVQDMSVDFYLSSDYACNVPVAIKYVPSINDFESYEWHFGNGNIATDKSPTNTYVLTKALETNQKVTYSDTLYVRSKYGCENKVVKSNVFEINLPQIEIISDKSSSGCKPLDLTFDKKIVYNTNKDEIKNQYWEVNGQQYSAEETMHRVFSEVGNYEIILHTETNLGCTAVAKETVSVGEPQFVDFSISEKEYCGEEFVVFEDFTVGNSAIDNRIWAFGDGESSVFGESFHQYVDTGYMDVKLSVYNNGCMSSLQKNDFIYIKGPILKVTREDICEEHSKAKFQLELKGVDSYVFDFGDGTSIESSESHISHTYVNNGGYEITVSSSNNGCTFNYENLIQIINPVSLFDTIQSKPCVNTEIFLSAHNSLNVSPFLYNDEIKTFLWNFGDETDLLFTDEITVSHQYKEQGTYQIALMVKDVNGCTDTLKRNIEFFKPLPYFSSNYIEGCMPVKFHFFDESESLNPIYKWEWSFGDGSTSIEQNPQHEFNNFGQFNISLTIEDTKGCRSVNLINKAIEAIEPNADFESTKNNICINDSVRFYDISNSNIESFNWDFGNGYTSSERNPSQAYKDEGNYDVSLHIVDDHGCTTTTEKKLFINVQKPPNPDFNNSLTESNCYPFLVNFFDASESDNLGSYQWYFGDNFSGSALKNPQHIYNKPGNYDVTLISYTTNGCADTIVKENLIDIKGPYAEILVKDSVCVHDSILFSLDNSKNLSTVLWDFGDGSFSNDTILMHKYSNKRDYYITLLLNSDQSGLCNKVFIDTVSVSGLTADFSFIDDQNKGCVPFKPSVINNSKYASSYLWYTDSGQQSYDFSPVFNFNNAGEEILHLVANNDLGCKDTVSYNITIFPLPIVTLSKDTVICKGDEAYLLAEGGISYLWNNESTLDFNDIDNPVARPDQSTQYKVLVNDINNCSSADSLTVVVQQPPVVSLNDTILIIGEHLDLDISDPAISKFVWSPENELSCKSCSKLTFSPLETTKYTVSVTDTSNCFTYDYDFNIGVEKKYSVDVPSAFTPNNDNLNDIIKVEGWGIEQLVYFRVFNISGTLLFESNNIDIGWDGTFKGSPQPIGIYNYVVKVKSFNSDFLYKKGSINLIR</sequence>
<comment type="subcellular location">
    <subcellularLocation>
        <location evidence="1">Membrane</location>
        <topology evidence="1">Multi-pass membrane protein</topology>
    </subcellularLocation>
</comment>
<feature type="domain" description="PKD" evidence="6">
    <location>
        <begin position="818"/>
        <end position="881"/>
    </location>
</feature>
<keyword evidence="4" id="KW-1133">Transmembrane helix</keyword>
<feature type="domain" description="PKD" evidence="6">
    <location>
        <begin position="347"/>
        <end position="379"/>
    </location>
</feature>
<dbReference type="PANTHER" id="PTHR46730">
    <property type="entry name" value="POLYCYSTIN-1"/>
    <property type="match status" value="1"/>
</dbReference>
<evidence type="ECO:0000256" key="4">
    <source>
        <dbReference type="ARBA" id="ARBA00022989"/>
    </source>
</evidence>
<dbReference type="SUPFAM" id="SSF49299">
    <property type="entry name" value="PKD domain"/>
    <property type="match status" value="10"/>
</dbReference>
<reference evidence="7" key="1">
    <citation type="submission" date="2022-10" db="EMBL/GenBank/DDBJ databases">
        <authorList>
            <person name="Yu W.X."/>
        </authorList>
    </citation>
    <scope>NUCLEOTIDE SEQUENCE</scope>
    <source>
        <strain evidence="7">AAT</strain>
    </source>
</reference>
<keyword evidence="8" id="KW-1185">Reference proteome</keyword>
<dbReference type="SMART" id="SM00089">
    <property type="entry name" value="PKD"/>
    <property type="match status" value="9"/>
</dbReference>
<dbReference type="GO" id="GO:0005261">
    <property type="term" value="F:monoatomic cation channel activity"/>
    <property type="evidence" value="ECO:0007669"/>
    <property type="project" value="TreeGrafter"/>
</dbReference>
<feature type="domain" description="PKD" evidence="6">
    <location>
        <begin position="587"/>
        <end position="635"/>
    </location>
</feature>
<name>A0AAE3M616_9BACT</name>
<evidence type="ECO:0000256" key="5">
    <source>
        <dbReference type="ARBA" id="ARBA00023136"/>
    </source>
</evidence>
<dbReference type="InterPro" id="IPR000601">
    <property type="entry name" value="PKD_dom"/>
</dbReference>
<evidence type="ECO:0000256" key="3">
    <source>
        <dbReference type="ARBA" id="ARBA00022737"/>
    </source>
</evidence>
<gene>
    <name evidence="7" type="ORF">OM075_13515</name>
</gene>
<proteinExistence type="predicted"/>
<accession>A0AAE3M616</accession>
<dbReference type="PROSITE" id="PS50093">
    <property type="entry name" value="PKD"/>
    <property type="match status" value="9"/>
</dbReference>
<evidence type="ECO:0000256" key="1">
    <source>
        <dbReference type="ARBA" id="ARBA00004141"/>
    </source>
</evidence>
<comment type="caution">
    <text evidence="7">The sequence shown here is derived from an EMBL/GenBank/DDBJ whole genome shotgun (WGS) entry which is preliminary data.</text>
</comment>
<dbReference type="Pfam" id="PF00801">
    <property type="entry name" value="PKD"/>
    <property type="match status" value="1"/>
</dbReference>
<feature type="domain" description="PKD" evidence="6">
    <location>
        <begin position="1"/>
        <end position="42"/>
    </location>
</feature>
<feature type="domain" description="PKD" evidence="6">
    <location>
        <begin position="513"/>
        <end position="553"/>
    </location>
</feature>
<dbReference type="Proteomes" id="UP001209229">
    <property type="component" value="Unassembled WGS sequence"/>
</dbReference>
<dbReference type="Pfam" id="PF18911">
    <property type="entry name" value="PKD_4"/>
    <property type="match status" value="7"/>
</dbReference>
<keyword evidence="5" id="KW-0472">Membrane</keyword>
<evidence type="ECO:0000256" key="2">
    <source>
        <dbReference type="ARBA" id="ARBA00022692"/>
    </source>
</evidence>
<dbReference type="NCBIfam" id="TIGR04131">
    <property type="entry name" value="Bac_Flav_CTERM"/>
    <property type="match status" value="1"/>
</dbReference>
<keyword evidence="2" id="KW-0812">Transmembrane</keyword>
<dbReference type="EMBL" id="JAPDPJ010000030">
    <property type="protein sequence ID" value="MCW3787490.1"/>
    <property type="molecule type" value="Genomic_DNA"/>
</dbReference>
<dbReference type="GO" id="GO:0006816">
    <property type="term" value="P:calcium ion transport"/>
    <property type="evidence" value="ECO:0007669"/>
    <property type="project" value="TreeGrafter"/>
</dbReference>
<evidence type="ECO:0000259" key="6">
    <source>
        <dbReference type="PROSITE" id="PS50093"/>
    </source>
</evidence>
<feature type="domain" description="PKD" evidence="6">
    <location>
        <begin position="89"/>
        <end position="120"/>
    </location>
</feature>
<dbReference type="InterPro" id="IPR013783">
    <property type="entry name" value="Ig-like_fold"/>
</dbReference>
<keyword evidence="3" id="KW-0677">Repeat</keyword>
<dbReference type="CDD" id="cd00146">
    <property type="entry name" value="PKD"/>
    <property type="match status" value="6"/>
</dbReference>
<evidence type="ECO:0000313" key="8">
    <source>
        <dbReference type="Proteomes" id="UP001209229"/>
    </source>
</evidence>
<organism evidence="7 8">
    <name type="scientific">Plebeiibacterium sediminum</name>
    <dbReference type="NCBI Taxonomy" id="2992112"/>
    <lineage>
        <taxon>Bacteria</taxon>
        <taxon>Pseudomonadati</taxon>
        <taxon>Bacteroidota</taxon>
        <taxon>Bacteroidia</taxon>
        <taxon>Marinilabiliales</taxon>
        <taxon>Marinilabiliaceae</taxon>
        <taxon>Plebeiibacterium</taxon>
    </lineage>
</organism>
<protein>
    <submittedName>
        <fullName evidence="7">PKD domain-containing protein</fullName>
    </submittedName>
</protein>
<dbReference type="GO" id="GO:0005886">
    <property type="term" value="C:plasma membrane"/>
    <property type="evidence" value="ECO:0007669"/>
    <property type="project" value="TreeGrafter"/>
</dbReference>
<feature type="domain" description="PKD" evidence="6">
    <location>
        <begin position="423"/>
        <end position="460"/>
    </location>
</feature>
<feature type="domain" description="PKD" evidence="6">
    <location>
        <begin position="651"/>
        <end position="730"/>
    </location>
</feature>
<dbReference type="InterPro" id="IPR022409">
    <property type="entry name" value="PKD/Chitinase_dom"/>
</dbReference>
<dbReference type="InterPro" id="IPR026341">
    <property type="entry name" value="T9SS_type_B"/>
</dbReference>
<dbReference type="Pfam" id="PF13585">
    <property type="entry name" value="CHU_C"/>
    <property type="match status" value="1"/>
</dbReference>
<dbReference type="AlphaFoldDB" id="A0AAE3M616"/>